<dbReference type="Pfam" id="PF05193">
    <property type="entry name" value="Peptidase_M16_C"/>
    <property type="match status" value="1"/>
</dbReference>
<dbReference type="PANTHER" id="PTHR11851:SF49">
    <property type="entry name" value="MITOCHONDRIAL-PROCESSING PEPTIDASE SUBUNIT ALPHA"/>
    <property type="match status" value="1"/>
</dbReference>
<keyword evidence="6" id="KW-1185">Reference proteome</keyword>
<evidence type="ECO:0000313" key="6">
    <source>
        <dbReference type="Proteomes" id="UP000182248"/>
    </source>
</evidence>
<sequence>MKKLIFTLLFISAFALQAQIDRSKQPSPGPAPEIHLGTPQTFDMNNGLKVIVVENHKLPRVSYTLTIDNPLFAEGEKAGVSSLTGSMLGKGSVHIDKDSFNDEVDYMGASMNFGHSGAYASGLSKYAERILELMADAALHPDFKEDEFGKEKDLLLEGLKSNEKSVSATAKRVESALAYGKNSPQGEFVTEETVNRVSLEDVKNFYGNYFVPENAYLVIVGDVKFKDIRKQVEKHFKGWRKAAPPVANYAKPSDAQYTQINLVNMPNAVQSEIAVENLMDLRMSDADYFPAMLANKILGGGGEARLFLNLREDKGYTYGAYSRIGADLRTTSRFRAWASVRNEVTDSAVVAFLGEIDRITTDKVSAQELEVAKADYAGSFVMALEKPETIARYALLTKTQKLPENFYQTYLEKVEAVTAEQVLDAARKFFKGNQARIVVTGKAADIAENLEKVTFRGKKVPVRYYDKYANPIEKPQEKRIAEGVTVQSVLDSYIAAVGGVAKLETVKNMVSETKGTIQGMQLDIIAKNTSDGKVLTETAMMGNTMSKQVFNGKTGYVVQQGQRMELEGEKLEQMKDNAYPFPELELRNKETVTLKGIEEIDGKDAYAIQNGAYTSYYDVESGLKVFQVFTTEVNGQSLKQTFKFEDYQDVEGIKIPFKTIMDTGMGMEMELHTATVKFNEEIPEADFE</sequence>
<organism evidence="5 6">
    <name type="scientific">Sinomicrobium oceani</name>
    <dbReference type="NCBI Taxonomy" id="1150368"/>
    <lineage>
        <taxon>Bacteria</taxon>
        <taxon>Pseudomonadati</taxon>
        <taxon>Bacteroidota</taxon>
        <taxon>Flavobacteriia</taxon>
        <taxon>Flavobacteriales</taxon>
        <taxon>Flavobacteriaceae</taxon>
        <taxon>Sinomicrobium</taxon>
    </lineage>
</organism>
<comment type="similarity">
    <text evidence="1">Belongs to the peptidase M16 family.</text>
</comment>
<keyword evidence="2" id="KW-0732">Signal</keyword>
<dbReference type="SUPFAM" id="SSF63411">
    <property type="entry name" value="LuxS/MPP-like metallohydrolase"/>
    <property type="match status" value="2"/>
</dbReference>
<evidence type="ECO:0000259" key="4">
    <source>
        <dbReference type="Pfam" id="PF05193"/>
    </source>
</evidence>
<feature type="chain" id="PRO_5012701593" evidence="2">
    <location>
        <begin position="19"/>
        <end position="688"/>
    </location>
</feature>
<name>A0A1K1MY51_9FLAO</name>
<dbReference type="RefSeq" id="WP_072316182.1">
    <property type="nucleotide sequence ID" value="NZ_FPJE01000004.1"/>
</dbReference>
<dbReference type="InterPro" id="IPR011249">
    <property type="entry name" value="Metalloenz_LuxS/M16"/>
</dbReference>
<dbReference type="Proteomes" id="UP000182248">
    <property type="component" value="Unassembled WGS sequence"/>
</dbReference>
<proteinExistence type="inferred from homology"/>
<evidence type="ECO:0000256" key="1">
    <source>
        <dbReference type="ARBA" id="ARBA00007261"/>
    </source>
</evidence>
<protein>
    <submittedName>
        <fullName evidence="5">Predicted Zn-dependent peptidase</fullName>
    </submittedName>
</protein>
<evidence type="ECO:0000313" key="5">
    <source>
        <dbReference type="EMBL" id="SFW27961.1"/>
    </source>
</evidence>
<feature type="signal peptide" evidence="2">
    <location>
        <begin position="1"/>
        <end position="18"/>
    </location>
</feature>
<evidence type="ECO:0000256" key="2">
    <source>
        <dbReference type="SAM" id="SignalP"/>
    </source>
</evidence>
<evidence type="ECO:0000259" key="3">
    <source>
        <dbReference type="Pfam" id="PF00675"/>
    </source>
</evidence>
<accession>A0A1K1MY51</accession>
<dbReference type="InterPro" id="IPR011765">
    <property type="entry name" value="Pept_M16_N"/>
</dbReference>
<reference evidence="5 6" key="1">
    <citation type="submission" date="2016-11" db="EMBL/GenBank/DDBJ databases">
        <authorList>
            <person name="Jaros S."/>
            <person name="Januszkiewicz K."/>
            <person name="Wedrychowicz H."/>
        </authorList>
    </citation>
    <scope>NUCLEOTIDE SEQUENCE [LARGE SCALE GENOMIC DNA]</scope>
    <source>
        <strain evidence="5 6">CGMCC 1.12145</strain>
    </source>
</reference>
<dbReference type="AlphaFoldDB" id="A0A1K1MY51"/>
<dbReference type="Gene3D" id="3.30.830.10">
    <property type="entry name" value="Metalloenzyme, LuxS/M16 peptidase-like"/>
    <property type="match status" value="2"/>
</dbReference>
<dbReference type="OrthoDB" id="9811314at2"/>
<dbReference type="GO" id="GO:0046872">
    <property type="term" value="F:metal ion binding"/>
    <property type="evidence" value="ECO:0007669"/>
    <property type="project" value="InterPro"/>
</dbReference>
<dbReference type="Pfam" id="PF00675">
    <property type="entry name" value="Peptidase_M16"/>
    <property type="match status" value="1"/>
</dbReference>
<gene>
    <name evidence="5" type="ORF">SAMN02927921_00889</name>
</gene>
<feature type="domain" description="Peptidase M16 C-terminal" evidence="4">
    <location>
        <begin position="197"/>
        <end position="374"/>
    </location>
</feature>
<feature type="domain" description="Peptidase M16 N-terminal" evidence="3">
    <location>
        <begin position="50"/>
        <end position="168"/>
    </location>
</feature>
<dbReference type="EMBL" id="FPJE01000004">
    <property type="protein sequence ID" value="SFW27961.1"/>
    <property type="molecule type" value="Genomic_DNA"/>
</dbReference>
<dbReference type="InterPro" id="IPR050361">
    <property type="entry name" value="MPP/UQCRC_Complex"/>
</dbReference>
<dbReference type="InterPro" id="IPR007863">
    <property type="entry name" value="Peptidase_M16_C"/>
</dbReference>
<dbReference type="PANTHER" id="PTHR11851">
    <property type="entry name" value="METALLOPROTEASE"/>
    <property type="match status" value="1"/>
</dbReference>
<dbReference type="STRING" id="1150368.SAMN02927921_00889"/>
<dbReference type="Gene3D" id="2.50.20.10">
    <property type="entry name" value="Lipoprotein localisation LolA/LolB/LppX"/>
    <property type="match status" value="1"/>
</dbReference>